<reference evidence="22" key="3">
    <citation type="submission" date="2015-06" db="UniProtKB">
        <authorList>
            <consortium name="EnsemblMetazoa"/>
        </authorList>
    </citation>
    <scope>IDENTIFICATION</scope>
</reference>
<dbReference type="SUPFAM" id="SSF56112">
    <property type="entry name" value="Protein kinase-like (PK-like)"/>
    <property type="match status" value="1"/>
</dbReference>
<comment type="subcellular location">
    <subcellularLocation>
        <location evidence="1">Nucleus</location>
    </subcellularLocation>
</comment>
<keyword evidence="7" id="KW-0819">tRNA processing</keyword>
<dbReference type="GO" id="GO:0070525">
    <property type="term" value="P:tRNA threonylcarbamoyladenosine metabolic process"/>
    <property type="evidence" value="ECO:0000318"/>
    <property type="project" value="GO_Central"/>
</dbReference>
<dbReference type="GeneID" id="20197560"/>
<evidence type="ECO:0000256" key="3">
    <source>
        <dbReference type="ARBA" id="ARBA00012513"/>
    </source>
</evidence>
<evidence type="ECO:0000256" key="17">
    <source>
        <dbReference type="ARBA" id="ARBA00079584"/>
    </source>
</evidence>
<dbReference type="Pfam" id="PF00069">
    <property type="entry name" value="Pkinase"/>
    <property type="match status" value="1"/>
</dbReference>
<keyword evidence="6" id="KW-0808">Transferase</keyword>
<dbReference type="GO" id="GO:0016787">
    <property type="term" value="F:hydrolase activity"/>
    <property type="evidence" value="ECO:0007669"/>
    <property type="project" value="UniProtKB-KW"/>
</dbReference>
<feature type="domain" description="Protein kinase" evidence="20">
    <location>
        <begin position="1"/>
        <end position="220"/>
    </location>
</feature>
<evidence type="ECO:0000313" key="23">
    <source>
        <dbReference type="Proteomes" id="UP000015101"/>
    </source>
</evidence>
<dbReference type="Gene3D" id="3.30.200.20">
    <property type="entry name" value="Phosphorylase Kinase, domain 1"/>
    <property type="match status" value="1"/>
</dbReference>
<evidence type="ECO:0000256" key="16">
    <source>
        <dbReference type="ARBA" id="ARBA00062157"/>
    </source>
</evidence>
<dbReference type="PANTHER" id="PTHR12209">
    <property type="entry name" value="NON-SPECIFIC SERINE/THREONINE PROTEIN KINASE"/>
    <property type="match status" value="1"/>
</dbReference>
<evidence type="ECO:0000256" key="14">
    <source>
        <dbReference type="ARBA" id="ARBA00048679"/>
    </source>
</evidence>
<evidence type="ECO:0000256" key="5">
    <source>
        <dbReference type="ARBA" id="ARBA00022553"/>
    </source>
</evidence>
<keyword evidence="23" id="KW-1185">Reference proteome</keyword>
<reference evidence="21 23" key="2">
    <citation type="journal article" date="2013" name="Nature">
        <title>Insights into bilaterian evolution from three spiralian genomes.</title>
        <authorList>
            <person name="Simakov O."/>
            <person name="Marletaz F."/>
            <person name="Cho S.J."/>
            <person name="Edsinger-Gonzales E."/>
            <person name="Havlak P."/>
            <person name="Hellsten U."/>
            <person name="Kuo D.H."/>
            <person name="Larsson T."/>
            <person name="Lv J."/>
            <person name="Arendt D."/>
            <person name="Savage R."/>
            <person name="Osoegawa K."/>
            <person name="de Jong P."/>
            <person name="Grimwood J."/>
            <person name="Chapman J.A."/>
            <person name="Shapiro H."/>
            <person name="Aerts A."/>
            <person name="Otillar R.P."/>
            <person name="Terry A.Y."/>
            <person name="Boore J.L."/>
            <person name="Grigoriev I.V."/>
            <person name="Lindberg D.R."/>
            <person name="Seaver E.C."/>
            <person name="Weisblat D.A."/>
            <person name="Putnam N.H."/>
            <person name="Rokhsar D.S."/>
        </authorList>
    </citation>
    <scope>NUCLEOTIDE SEQUENCE</scope>
</reference>
<keyword evidence="4" id="KW-0723">Serine/threonine-protein kinase</keyword>
<dbReference type="OrthoDB" id="3399at2759"/>
<comment type="catalytic activity">
    <reaction evidence="14">
        <text>L-seryl-[protein] + ATP = O-phospho-L-seryl-[protein] + ADP + H(+)</text>
        <dbReference type="Rhea" id="RHEA:17989"/>
        <dbReference type="Rhea" id="RHEA-COMP:9863"/>
        <dbReference type="Rhea" id="RHEA-COMP:11604"/>
        <dbReference type="ChEBI" id="CHEBI:15378"/>
        <dbReference type="ChEBI" id="CHEBI:29999"/>
        <dbReference type="ChEBI" id="CHEBI:30616"/>
        <dbReference type="ChEBI" id="CHEBI:83421"/>
        <dbReference type="ChEBI" id="CHEBI:456216"/>
        <dbReference type="EC" id="2.7.11.1"/>
    </reaction>
</comment>
<reference evidence="23" key="1">
    <citation type="submission" date="2012-12" db="EMBL/GenBank/DDBJ databases">
        <authorList>
            <person name="Hellsten U."/>
            <person name="Grimwood J."/>
            <person name="Chapman J.A."/>
            <person name="Shapiro H."/>
            <person name="Aerts A."/>
            <person name="Otillar R.P."/>
            <person name="Terry A.Y."/>
            <person name="Boore J.L."/>
            <person name="Simakov O."/>
            <person name="Marletaz F."/>
            <person name="Cho S.-J."/>
            <person name="Edsinger-Gonzales E."/>
            <person name="Havlak P."/>
            <person name="Kuo D.-H."/>
            <person name="Larsson T."/>
            <person name="Lv J."/>
            <person name="Arendt D."/>
            <person name="Savage R."/>
            <person name="Osoegawa K."/>
            <person name="de Jong P."/>
            <person name="Lindberg D.R."/>
            <person name="Seaver E.C."/>
            <person name="Weisblat D.A."/>
            <person name="Putnam N.H."/>
            <person name="Grigoriev I.V."/>
            <person name="Rokhsar D.S."/>
        </authorList>
    </citation>
    <scope>NUCLEOTIDE SEQUENCE</scope>
</reference>
<evidence type="ECO:0000256" key="13">
    <source>
        <dbReference type="ARBA" id="ARBA00047899"/>
    </source>
</evidence>
<keyword evidence="8" id="KW-0547">Nucleotide-binding</keyword>
<gene>
    <name evidence="22" type="primary">20197560</name>
    <name evidence="21" type="ORF">HELRODRAFT_156421</name>
</gene>
<keyword evidence="10" id="KW-0378">Hydrolase</keyword>
<evidence type="ECO:0000313" key="22">
    <source>
        <dbReference type="EnsemblMetazoa" id="HelroP156421"/>
    </source>
</evidence>
<dbReference type="EnsemblMetazoa" id="HelroT156421">
    <property type="protein sequence ID" value="HelroP156421"/>
    <property type="gene ID" value="HelroG156421"/>
</dbReference>
<dbReference type="EMBL" id="AMQM01002920">
    <property type="status" value="NOT_ANNOTATED_CDS"/>
    <property type="molecule type" value="Genomic_DNA"/>
</dbReference>
<dbReference type="PANTHER" id="PTHR12209:SF0">
    <property type="entry name" value="EKC_KEOPS COMPLEX SUBUNIT TP53RK"/>
    <property type="match status" value="1"/>
</dbReference>
<dbReference type="EMBL" id="KB095959">
    <property type="protein sequence ID" value="ESO09256.1"/>
    <property type="molecule type" value="Genomic_DNA"/>
</dbReference>
<proteinExistence type="inferred from homology"/>
<evidence type="ECO:0000256" key="4">
    <source>
        <dbReference type="ARBA" id="ARBA00022527"/>
    </source>
</evidence>
<dbReference type="GO" id="GO:0004674">
    <property type="term" value="F:protein serine/threonine kinase activity"/>
    <property type="evidence" value="ECO:0000318"/>
    <property type="project" value="GO_Central"/>
</dbReference>
<name>T1ELW0_HELRO</name>
<comment type="subunit">
    <text evidence="16">Component of the EKC/KEOPS complex composed of at least GON7, TP53RK, TPRKB, OSGEP and LAGE3; the whole complex dimerizes.</text>
</comment>
<dbReference type="HOGENOM" id="CLU_063953_0_0_1"/>
<dbReference type="EC" id="2.7.11.1" evidence="3"/>
<evidence type="ECO:0000256" key="9">
    <source>
        <dbReference type="ARBA" id="ARBA00022777"/>
    </source>
</evidence>
<evidence type="ECO:0000313" key="21">
    <source>
        <dbReference type="EMBL" id="ESO09256.1"/>
    </source>
</evidence>
<dbReference type="GO" id="GO:0000408">
    <property type="term" value="C:EKC/KEOPS complex"/>
    <property type="evidence" value="ECO:0000318"/>
    <property type="project" value="GO_Central"/>
</dbReference>
<dbReference type="InterPro" id="IPR011009">
    <property type="entry name" value="Kinase-like_dom_sf"/>
</dbReference>
<evidence type="ECO:0000256" key="15">
    <source>
        <dbReference type="ARBA" id="ARBA00056624"/>
    </source>
</evidence>
<dbReference type="InParanoid" id="T1ELW0"/>
<evidence type="ECO:0000256" key="8">
    <source>
        <dbReference type="ARBA" id="ARBA00022741"/>
    </source>
</evidence>
<keyword evidence="9" id="KW-0418">Kinase</keyword>
<dbReference type="RefSeq" id="XP_009012349.1">
    <property type="nucleotide sequence ID" value="XM_009014101.1"/>
</dbReference>
<comment type="catalytic activity">
    <reaction evidence="13">
        <text>L-threonyl-[protein] + ATP = O-phospho-L-threonyl-[protein] + ADP + H(+)</text>
        <dbReference type="Rhea" id="RHEA:46608"/>
        <dbReference type="Rhea" id="RHEA-COMP:11060"/>
        <dbReference type="Rhea" id="RHEA-COMP:11605"/>
        <dbReference type="ChEBI" id="CHEBI:15378"/>
        <dbReference type="ChEBI" id="CHEBI:30013"/>
        <dbReference type="ChEBI" id="CHEBI:30616"/>
        <dbReference type="ChEBI" id="CHEBI:61977"/>
        <dbReference type="ChEBI" id="CHEBI:456216"/>
        <dbReference type="EC" id="2.7.11.1"/>
    </reaction>
</comment>
<evidence type="ECO:0000256" key="7">
    <source>
        <dbReference type="ARBA" id="ARBA00022694"/>
    </source>
</evidence>
<dbReference type="GO" id="GO:0008033">
    <property type="term" value="P:tRNA processing"/>
    <property type="evidence" value="ECO:0007669"/>
    <property type="project" value="UniProtKB-KW"/>
</dbReference>
<dbReference type="Proteomes" id="UP000015101">
    <property type="component" value="Unassembled WGS sequence"/>
</dbReference>
<organism evidence="22 23">
    <name type="scientific">Helobdella robusta</name>
    <name type="common">Californian leech</name>
    <dbReference type="NCBI Taxonomy" id="6412"/>
    <lineage>
        <taxon>Eukaryota</taxon>
        <taxon>Metazoa</taxon>
        <taxon>Spiralia</taxon>
        <taxon>Lophotrochozoa</taxon>
        <taxon>Annelida</taxon>
        <taxon>Clitellata</taxon>
        <taxon>Hirudinea</taxon>
        <taxon>Rhynchobdellida</taxon>
        <taxon>Glossiphoniidae</taxon>
        <taxon>Helobdella</taxon>
    </lineage>
</organism>
<dbReference type="InterPro" id="IPR008266">
    <property type="entry name" value="Tyr_kinase_AS"/>
</dbReference>
<comment type="similarity">
    <text evidence="2">Belongs to the protein kinase superfamily. BUD32 family.</text>
</comment>
<protein>
    <recommendedName>
        <fullName evidence="3">non-specific serine/threonine protein kinase</fullName>
        <ecNumber evidence="3">2.7.11.1</ecNumber>
    </recommendedName>
    <alternativeName>
        <fullName evidence="17">Nori-2</fullName>
    </alternativeName>
    <alternativeName>
        <fullName evidence="18">TP53-regulating kinase</fullName>
    </alternativeName>
    <alternativeName>
        <fullName evidence="19">p53-related protein kinase</fullName>
    </alternativeName>
</protein>
<keyword evidence="5" id="KW-0597">Phosphoprotein</keyword>
<evidence type="ECO:0000256" key="10">
    <source>
        <dbReference type="ARBA" id="ARBA00022801"/>
    </source>
</evidence>
<dbReference type="STRING" id="6412.T1ELW0"/>
<evidence type="ECO:0000256" key="6">
    <source>
        <dbReference type="ARBA" id="ARBA00022679"/>
    </source>
</evidence>
<evidence type="ECO:0000259" key="20">
    <source>
        <dbReference type="PROSITE" id="PS50011"/>
    </source>
</evidence>
<sequence length="220" mass="24965">MLLVKQGAEAKIFKVMFYDKEALVKIRSRKSYRHSVLDCSLNNKRTKAEIRCSLKCKMIGIRTPAIYFVDFLNNKIYMEYIKDSITVKQFISENNVEGADDFEQSNLYNVARNIGHIIATMHNDDIVHGDLTTSNFLVDTSNNQIAVIDFGLGSTVSTLEDKAVDLYVLERAILSSHPKSVKFIEEIMKSYKSNISASIVGVLKKLEEVRQRGRKRSMAG</sequence>
<dbReference type="PROSITE" id="PS00109">
    <property type="entry name" value="PROTEIN_KINASE_TYR"/>
    <property type="match status" value="1"/>
</dbReference>
<dbReference type="PROSITE" id="PS50011">
    <property type="entry name" value="PROTEIN_KINASE_DOM"/>
    <property type="match status" value="1"/>
</dbReference>
<evidence type="ECO:0000256" key="18">
    <source>
        <dbReference type="ARBA" id="ARBA00080585"/>
    </source>
</evidence>
<dbReference type="GO" id="GO:0005524">
    <property type="term" value="F:ATP binding"/>
    <property type="evidence" value="ECO:0007669"/>
    <property type="project" value="UniProtKB-KW"/>
</dbReference>
<dbReference type="FunFam" id="1.10.510.10:FF:000323">
    <property type="entry name" value="TP53-regulating kinase, putative"/>
    <property type="match status" value="1"/>
</dbReference>
<dbReference type="FunCoup" id="T1ELW0">
    <property type="interactions" value="758"/>
</dbReference>
<dbReference type="CTD" id="20197560"/>
<dbReference type="AlphaFoldDB" id="T1ELW0"/>
<dbReference type="OMA" id="HKLYMEY"/>
<dbReference type="FunFam" id="3.30.200.20:FF:000201">
    <property type="entry name" value="TP53-regulating kinase isoform X1"/>
    <property type="match status" value="1"/>
</dbReference>
<keyword evidence="12" id="KW-0539">Nucleus</keyword>
<keyword evidence="11" id="KW-0067">ATP-binding</keyword>
<evidence type="ECO:0000256" key="1">
    <source>
        <dbReference type="ARBA" id="ARBA00004123"/>
    </source>
</evidence>
<evidence type="ECO:0000256" key="11">
    <source>
        <dbReference type="ARBA" id="ARBA00022840"/>
    </source>
</evidence>
<dbReference type="eggNOG" id="KOG3087">
    <property type="taxonomic scope" value="Eukaryota"/>
</dbReference>
<evidence type="ECO:0000256" key="2">
    <source>
        <dbReference type="ARBA" id="ARBA00010630"/>
    </source>
</evidence>
<comment type="function">
    <text evidence="15">Component of the EKC/KEOPS complex that is required for the formation of a threonylcarbamoyl group on adenosine at position 37 (t(6)A37) in tRNAs that read codons beginning with adenine. The complex is probably involved in the transfer of the threonylcarbamoyl moiety of threonylcarbamoyl-AMP (TC-AMP) to the N6 group of A37. TP53RK has ATPase activity in the context of the EKC/KEOPS complex and likely plays a supporting role to the catalytic subunit OSGEP. Atypical protein kinase that phosphorylates 'Ser-15' of p53/TP53 protein and may therefore participate in its activation.</text>
</comment>
<dbReference type="InterPro" id="IPR000719">
    <property type="entry name" value="Prot_kinase_dom"/>
</dbReference>
<dbReference type="GO" id="GO:0005634">
    <property type="term" value="C:nucleus"/>
    <property type="evidence" value="ECO:0000318"/>
    <property type="project" value="GO_Central"/>
</dbReference>
<dbReference type="InterPro" id="IPR022495">
    <property type="entry name" value="Bud32"/>
</dbReference>
<evidence type="ECO:0000256" key="12">
    <source>
        <dbReference type="ARBA" id="ARBA00023242"/>
    </source>
</evidence>
<dbReference type="Gene3D" id="1.10.510.10">
    <property type="entry name" value="Transferase(Phosphotransferase) domain 1"/>
    <property type="match status" value="1"/>
</dbReference>
<dbReference type="KEGG" id="hro:HELRODRAFT_156421"/>
<dbReference type="NCBIfam" id="TIGR03724">
    <property type="entry name" value="arch_bud32"/>
    <property type="match status" value="1"/>
</dbReference>
<evidence type="ECO:0000256" key="19">
    <source>
        <dbReference type="ARBA" id="ARBA00081359"/>
    </source>
</evidence>
<dbReference type="GO" id="GO:0005829">
    <property type="term" value="C:cytosol"/>
    <property type="evidence" value="ECO:0000318"/>
    <property type="project" value="GO_Central"/>
</dbReference>
<accession>T1ELW0</accession>